<dbReference type="Proteomes" id="UP000325302">
    <property type="component" value="Unassembled WGS sequence"/>
</dbReference>
<dbReference type="InterPro" id="IPR052340">
    <property type="entry name" value="RNase_Y/CdgJ"/>
</dbReference>
<dbReference type="OrthoDB" id="9770715at2"/>
<dbReference type="PANTHER" id="PTHR33525">
    <property type="match status" value="1"/>
</dbReference>
<keyword evidence="3" id="KW-1185">Reference proteome</keyword>
<dbReference type="AlphaFoldDB" id="A0A5A9W475"/>
<dbReference type="NCBIfam" id="TIGR00277">
    <property type="entry name" value="HDIG"/>
    <property type="match status" value="1"/>
</dbReference>
<dbReference type="PANTHER" id="PTHR33525:SF3">
    <property type="entry name" value="RIBONUCLEASE Y"/>
    <property type="match status" value="1"/>
</dbReference>
<dbReference type="RefSeq" id="WP_149390292.1">
    <property type="nucleotide sequence ID" value="NZ_SMRS01000003.1"/>
</dbReference>
<dbReference type="InterPro" id="IPR003607">
    <property type="entry name" value="HD/PDEase_dom"/>
</dbReference>
<evidence type="ECO:0000259" key="1">
    <source>
        <dbReference type="PROSITE" id="PS51833"/>
    </source>
</evidence>
<dbReference type="Pfam" id="PF08668">
    <property type="entry name" value="HDOD"/>
    <property type="match status" value="1"/>
</dbReference>
<dbReference type="CDD" id="cd00077">
    <property type="entry name" value="HDc"/>
    <property type="match status" value="1"/>
</dbReference>
<protein>
    <submittedName>
        <fullName evidence="2">HDOD domain-containing protein</fullName>
    </submittedName>
</protein>
<reference evidence="2 3" key="1">
    <citation type="submission" date="2019-03" db="EMBL/GenBank/DDBJ databases">
        <title>Nitrincola sp. nov. isolated from an Indian soda lake.</title>
        <authorList>
            <person name="Joshi A."/>
            <person name="Thite S.V."/>
            <person name="Joseph N."/>
            <person name="Dhotre D."/>
            <person name="Moorthy M."/>
            <person name="Shouche Y.S."/>
        </authorList>
    </citation>
    <scope>NUCLEOTIDE SEQUENCE [LARGE SCALE GENOMIC DNA]</scope>
    <source>
        <strain evidence="2 3">MEB193</strain>
    </source>
</reference>
<dbReference type="EMBL" id="SMRS01000003">
    <property type="protein sequence ID" value="KAA0875284.1"/>
    <property type="molecule type" value="Genomic_DNA"/>
</dbReference>
<name>A0A5A9W475_9GAMM</name>
<proteinExistence type="predicted"/>
<dbReference type="InterPro" id="IPR006675">
    <property type="entry name" value="HDIG_dom"/>
</dbReference>
<gene>
    <name evidence="2" type="ORF">E1H14_04610</name>
</gene>
<evidence type="ECO:0000313" key="3">
    <source>
        <dbReference type="Proteomes" id="UP000325302"/>
    </source>
</evidence>
<comment type="caution">
    <text evidence="2">The sequence shown here is derived from an EMBL/GenBank/DDBJ whole genome shotgun (WGS) entry which is preliminary data.</text>
</comment>
<accession>A0A5A9W475</accession>
<feature type="domain" description="HDOD" evidence="1">
    <location>
        <begin position="21"/>
        <end position="215"/>
    </location>
</feature>
<evidence type="ECO:0000313" key="2">
    <source>
        <dbReference type="EMBL" id="KAA0875284.1"/>
    </source>
</evidence>
<dbReference type="Gene3D" id="1.10.3210.10">
    <property type="entry name" value="Hypothetical protein af1432"/>
    <property type="match status" value="1"/>
</dbReference>
<organism evidence="2 3">
    <name type="scientific">Nitrincola tapanii</name>
    <dbReference type="NCBI Taxonomy" id="1708751"/>
    <lineage>
        <taxon>Bacteria</taxon>
        <taxon>Pseudomonadati</taxon>
        <taxon>Pseudomonadota</taxon>
        <taxon>Gammaproteobacteria</taxon>
        <taxon>Oceanospirillales</taxon>
        <taxon>Oceanospirillaceae</taxon>
        <taxon>Nitrincola</taxon>
    </lineage>
</organism>
<dbReference type="SMART" id="SM00471">
    <property type="entry name" value="HDc"/>
    <property type="match status" value="1"/>
</dbReference>
<sequence>MHKAASQLLTLEFIQEQLEQLPLLPGVVFELMKSDPEGETFYEDMIRLAKKDPPLASLILGHANSAAYIGKGAVDSIETALARVGSHTILQILMAISVARVFLPSKEEQRNIWRHSLEVAQISSFMARRSCFPHVKPETAYMAGLLHDIGRFVMLQIAPEALKKTEVRGWGGSEELIEVEQKSLGFTHTIVGQMACKKMHLPKLISNIVRYHHQHEVVRHPKVPKDLADLLLIIQFSDALSFYLATESGWSKMSSRELHQKIQEEVISSHWDESFLPLSELVDALPRIFQDCESACEVLGIRK</sequence>
<dbReference type="InterPro" id="IPR013976">
    <property type="entry name" value="HDOD"/>
</dbReference>
<dbReference type="SUPFAM" id="SSF109604">
    <property type="entry name" value="HD-domain/PDEase-like"/>
    <property type="match status" value="1"/>
</dbReference>
<dbReference type="PROSITE" id="PS51833">
    <property type="entry name" value="HDOD"/>
    <property type="match status" value="1"/>
</dbReference>